<accession>A0ACC2AIH9</accession>
<comment type="caution">
    <text evidence="1">The sequence shown here is derived from an EMBL/GenBank/DDBJ whole genome shotgun (WGS) entry which is preliminary data.</text>
</comment>
<dbReference type="EMBL" id="CM055112">
    <property type="protein sequence ID" value="KAJ7517390.1"/>
    <property type="molecule type" value="Genomic_DNA"/>
</dbReference>
<reference evidence="2" key="1">
    <citation type="journal article" date="2024" name="Proc. Natl. Acad. Sci. U.S.A.">
        <title>Extraordinary preservation of gene collinearity over three hundred million years revealed in homosporous lycophytes.</title>
        <authorList>
            <person name="Li C."/>
            <person name="Wickell D."/>
            <person name="Kuo L.Y."/>
            <person name="Chen X."/>
            <person name="Nie B."/>
            <person name="Liao X."/>
            <person name="Peng D."/>
            <person name="Ji J."/>
            <person name="Jenkins J."/>
            <person name="Williams M."/>
            <person name="Shu S."/>
            <person name="Plott C."/>
            <person name="Barry K."/>
            <person name="Rajasekar S."/>
            <person name="Grimwood J."/>
            <person name="Han X."/>
            <person name="Sun S."/>
            <person name="Hou Z."/>
            <person name="He W."/>
            <person name="Dai G."/>
            <person name="Sun C."/>
            <person name="Schmutz J."/>
            <person name="Leebens-Mack J.H."/>
            <person name="Li F.W."/>
            <person name="Wang L."/>
        </authorList>
    </citation>
    <scope>NUCLEOTIDE SEQUENCE [LARGE SCALE GENOMIC DNA]</scope>
    <source>
        <strain evidence="2">cv. PW_Plant_1</strain>
    </source>
</reference>
<organism evidence="1 2">
    <name type="scientific">Diphasiastrum complanatum</name>
    <name type="common">Issler's clubmoss</name>
    <name type="synonym">Lycopodium complanatum</name>
    <dbReference type="NCBI Taxonomy" id="34168"/>
    <lineage>
        <taxon>Eukaryota</taxon>
        <taxon>Viridiplantae</taxon>
        <taxon>Streptophyta</taxon>
        <taxon>Embryophyta</taxon>
        <taxon>Tracheophyta</taxon>
        <taxon>Lycopodiopsida</taxon>
        <taxon>Lycopodiales</taxon>
        <taxon>Lycopodiaceae</taxon>
        <taxon>Lycopodioideae</taxon>
        <taxon>Diphasiastrum</taxon>
    </lineage>
</organism>
<protein>
    <submittedName>
        <fullName evidence="1">Uncharacterized protein</fullName>
    </submittedName>
</protein>
<dbReference type="Proteomes" id="UP001162992">
    <property type="component" value="Chromosome 21"/>
</dbReference>
<name>A0ACC2AIH9_DIPCM</name>
<keyword evidence="2" id="KW-1185">Reference proteome</keyword>
<sequence>MSNDKHTHDSEVEARSCQIYQGYDTVTGNVFSKALKGKTQTNRVQSMVQVRLCSTKEEMTSALEINQSLSLSVELEKVSPSMKQRSKFVDEKKVTSQSLTLAVYAQHITGTETNLTATLEEGVDVKDLKEFVMTYGDSFLSSVTRGGDYYAFYMLECKSTEHKKELTLALEKLGASFRGATLEASFESKFSTFRSDNKEYMSFDQRMSGVGSLIYPVAEKAIEFAIKFPSEPMDSPEIISFETQGYERVPGIGRLFGPVQRNRETLCGGSLKTKRDYIAELGQIKQLKKNILFVKQVYASYGDYNDGIAKLNSAEKQVEDDLDRLTQLFDDYATDPTETLRLPAVCSSLTKGPPMFVCDTKTSAEFGGIGATDFNRQNEAFNDVLSVEKYLNELTRIKKISLHGSKPTGVFTMRITYACDHNEERVINHGLRVEPSGNTEIWNLELSPGEFVTCIKGYYLPVPGLGTKFTKLVIGTSDGRELDTKSDASGTSFEWKVPDGHFVMGFAGSVGLYLNKFEVIYGRLRSPKWKA</sequence>
<gene>
    <name evidence="1" type="ORF">O6H91_21G021800</name>
</gene>
<proteinExistence type="predicted"/>
<evidence type="ECO:0000313" key="2">
    <source>
        <dbReference type="Proteomes" id="UP001162992"/>
    </source>
</evidence>
<evidence type="ECO:0000313" key="1">
    <source>
        <dbReference type="EMBL" id="KAJ7517390.1"/>
    </source>
</evidence>